<dbReference type="RefSeq" id="WP_029285178.1">
    <property type="nucleotide sequence ID" value="NZ_CANLZQ010000002.1"/>
</dbReference>
<accession>A0A084H399</accession>
<organism evidence="1 2">
    <name type="scientific">Metabacillus indicus</name>
    <name type="common">Bacillus indicus</name>
    <dbReference type="NCBI Taxonomy" id="246786"/>
    <lineage>
        <taxon>Bacteria</taxon>
        <taxon>Bacillati</taxon>
        <taxon>Bacillota</taxon>
        <taxon>Bacilli</taxon>
        <taxon>Bacillales</taxon>
        <taxon>Bacillaceae</taxon>
        <taxon>Metabacillus</taxon>
    </lineage>
</organism>
<comment type="caution">
    <text evidence="1">The sequence shown here is derived from an EMBL/GenBank/DDBJ whole genome shotgun (WGS) entry which is preliminary data.</text>
</comment>
<sequence>MNTLEKFYDDTEQANVRYVGFASSDLRYDMAIVYSGMFFGKPLVICLQTGKSVLLDSSDIEDLEFLMRTFRIDTLQQAAELSDFFREVIPSVQLTTQYE</sequence>
<dbReference type="EMBL" id="JNVC02000001">
    <property type="protein sequence ID" value="KEZ54061.1"/>
    <property type="molecule type" value="Genomic_DNA"/>
</dbReference>
<protein>
    <recommendedName>
        <fullName evidence="3">DUF3055 domain-containing protein</fullName>
    </recommendedName>
</protein>
<dbReference type="Proteomes" id="UP000028549">
    <property type="component" value="Unassembled WGS sequence"/>
</dbReference>
<proteinExistence type="predicted"/>
<reference evidence="1 2" key="1">
    <citation type="journal article" date="2005" name="Int. J. Syst. Evol. Microbiol.">
        <title>Bacillus cibi sp. nov., isolated from jeotgal, a traditional Korean fermented seafood.</title>
        <authorList>
            <person name="Yoon J.H."/>
            <person name="Lee C.H."/>
            <person name="Oh T.K."/>
        </authorList>
    </citation>
    <scope>NUCLEOTIDE SEQUENCE [LARGE SCALE GENOMIC DNA]</scope>
    <source>
        <strain evidence="1 2">DSM 16189</strain>
    </source>
</reference>
<dbReference type="STRING" id="246786.GS18_0203820"/>
<evidence type="ECO:0000313" key="1">
    <source>
        <dbReference type="EMBL" id="KEZ54061.1"/>
    </source>
</evidence>
<gene>
    <name evidence="1" type="ORF">GS18_0203820</name>
</gene>
<evidence type="ECO:0008006" key="3">
    <source>
        <dbReference type="Google" id="ProtNLM"/>
    </source>
</evidence>
<name>A0A084H399_METID</name>
<dbReference type="OrthoDB" id="2353476at2"/>
<dbReference type="AlphaFoldDB" id="A0A084H399"/>
<keyword evidence="2" id="KW-1185">Reference proteome</keyword>
<dbReference type="Pfam" id="PF11256">
    <property type="entry name" value="SAV0927-like"/>
    <property type="match status" value="1"/>
</dbReference>
<evidence type="ECO:0000313" key="2">
    <source>
        <dbReference type="Proteomes" id="UP000028549"/>
    </source>
</evidence>
<dbReference type="InterPro" id="IPR021415">
    <property type="entry name" value="SAV0927-like"/>
</dbReference>